<dbReference type="EMBL" id="SRSF01000029">
    <property type="protein sequence ID" value="THH34238.1"/>
    <property type="molecule type" value="Genomic_DNA"/>
</dbReference>
<name>A0A4S4N883_9BACT</name>
<gene>
    <name evidence="1" type="primary">tnpB</name>
    <name evidence="1" type="ORF">E4021_17890</name>
</gene>
<dbReference type="PANTHER" id="PTHR36455:SF1">
    <property type="entry name" value="BLR8292 PROTEIN"/>
    <property type="match status" value="1"/>
</dbReference>
<evidence type="ECO:0000313" key="1">
    <source>
        <dbReference type="EMBL" id="THH34238.1"/>
    </source>
</evidence>
<accession>A0A4S4N883</accession>
<dbReference type="AlphaFoldDB" id="A0A4S4N883"/>
<dbReference type="Pfam" id="PF05717">
    <property type="entry name" value="TnpB_IS66"/>
    <property type="match status" value="1"/>
</dbReference>
<proteinExistence type="predicted"/>
<dbReference type="NCBIfam" id="NF033819">
    <property type="entry name" value="IS66_TnpB"/>
    <property type="match status" value="1"/>
</dbReference>
<dbReference type="OrthoDB" id="4956084at2"/>
<sequence>MLSFSSRQRYFLYRGATDMRKGFNRLSGLVRRFMKQGTLLSGDVFIFLNKRRDRIKLLVWDRDGWVVWYKVLERGTFELPRATGDSLELSFTDLQLLLAGIEITSVKRRKRYRPAA</sequence>
<reference evidence="1 2" key="1">
    <citation type="submission" date="2019-04" db="EMBL/GenBank/DDBJ databases">
        <title>Lewinella litorea sp. nov., isolated from a marine sand.</title>
        <authorList>
            <person name="Yoon J.-H."/>
        </authorList>
    </citation>
    <scope>NUCLEOTIDE SEQUENCE [LARGE SCALE GENOMIC DNA]</scope>
    <source>
        <strain evidence="1 2">HSMS-39</strain>
    </source>
</reference>
<dbReference type="RefSeq" id="WP_136460856.1">
    <property type="nucleotide sequence ID" value="NZ_SRSF01000029.1"/>
</dbReference>
<protein>
    <submittedName>
        <fullName evidence="1">IS66 family insertion sequence element accessory protein TnpB</fullName>
    </submittedName>
</protein>
<evidence type="ECO:0000313" key="2">
    <source>
        <dbReference type="Proteomes" id="UP000308528"/>
    </source>
</evidence>
<dbReference type="InterPro" id="IPR008878">
    <property type="entry name" value="Transposase_IS66_Orf2"/>
</dbReference>
<dbReference type="PANTHER" id="PTHR36455">
    <property type="match status" value="1"/>
</dbReference>
<comment type="caution">
    <text evidence="1">The sequence shown here is derived from an EMBL/GenBank/DDBJ whole genome shotgun (WGS) entry which is preliminary data.</text>
</comment>
<organism evidence="1 2">
    <name type="scientific">Neolewinella litorea</name>
    <dbReference type="NCBI Taxonomy" id="2562452"/>
    <lineage>
        <taxon>Bacteria</taxon>
        <taxon>Pseudomonadati</taxon>
        <taxon>Bacteroidota</taxon>
        <taxon>Saprospiria</taxon>
        <taxon>Saprospirales</taxon>
        <taxon>Lewinellaceae</taxon>
        <taxon>Neolewinella</taxon>
    </lineage>
</organism>
<dbReference type="Proteomes" id="UP000308528">
    <property type="component" value="Unassembled WGS sequence"/>
</dbReference>
<keyword evidence="2" id="KW-1185">Reference proteome</keyword>